<evidence type="ECO:0000256" key="1">
    <source>
        <dbReference type="ARBA" id="ARBA00005695"/>
    </source>
</evidence>
<dbReference type="GO" id="GO:1904680">
    <property type="term" value="F:peptide transmembrane transporter activity"/>
    <property type="evidence" value="ECO:0007669"/>
    <property type="project" value="TreeGrafter"/>
</dbReference>
<keyword evidence="3" id="KW-0732">Signal</keyword>
<comment type="similarity">
    <text evidence="1">Belongs to the bacterial solute-binding protein 5 family.</text>
</comment>
<evidence type="ECO:0000259" key="4">
    <source>
        <dbReference type="Pfam" id="PF00496"/>
    </source>
</evidence>
<dbReference type="PANTHER" id="PTHR30290">
    <property type="entry name" value="PERIPLASMIC BINDING COMPONENT OF ABC TRANSPORTER"/>
    <property type="match status" value="1"/>
</dbReference>
<dbReference type="CDD" id="cd00995">
    <property type="entry name" value="PBP2_NikA_DppA_OppA_like"/>
    <property type="match status" value="1"/>
</dbReference>
<reference evidence="5" key="1">
    <citation type="journal article" date="2014" name="Front. Microbiol.">
        <title>High frequency of phylogenetically diverse reductive dehalogenase-homologous genes in deep subseafloor sedimentary metagenomes.</title>
        <authorList>
            <person name="Kawai M."/>
            <person name="Futagami T."/>
            <person name="Toyoda A."/>
            <person name="Takaki Y."/>
            <person name="Nishi S."/>
            <person name="Hori S."/>
            <person name="Arai W."/>
            <person name="Tsubouchi T."/>
            <person name="Morono Y."/>
            <person name="Uchiyama I."/>
            <person name="Ito T."/>
            <person name="Fujiyama A."/>
            <person name="Inagaki F."/>
            <person name="Takami H."/>
        </authorList>
    </citation>
    <scope>NUCLEOTIDE SEQUENCE</scope>
    <source>
        <strain evidence="5">Expedition CK06-06</strain>
    </source>
</reference>
<name>X0SMV0_9ZZZZ</name>
<evidence type="ECO:0000313" key="5">
    <source>
        <dbReference type="EMBL" id="GAF82379.1"/>
    </source>
</evidence>
<dbReference type="AlphaFoldDB" id="X0SMV0"/>
<dbReference type="Gene3D" id="3.40.190.10">
    <property type="entry name" value="Periplasmic binding protein-like II"/>
    <property type="match status" value="1"/>
</dbReference>
<organism evidence="5">
    <name type="scientific">marine sediment metagenome</name>
    <dbReference type="NCBI Taxonomy" id="412755"/>
    <lineage>
        <taxon>unclassified sequences</taxon>
        <taxon>metagenomes</taxon>
        <taxon>ecological metagenomes</taxon>
    </lineage>
</organism>
<dbReference type="Pfam" id="PF00496">
    <property type="entry name" value="SBP_bac_5"/>
    <property type="match status" value="1"/>
</dbReference>
<feature type="non-terminal residue" evidence="5">
    <location>
        <position position="436"/>
    </location>
</feature>
<accession>X0SMV0</accession>
<dbReference type="InterPro" id="IPR039424">
    <property type="entry name" value="SBP_5"/>
</dbReference>
<sequence>MKIKRIVAVIGSACLIVALVALSVMSCAEPIETGGVLKISVGIDANTLGHPPTLTRMGDFRKAAASVETLVRTDEAGTPVPWLAKTWKVDAQAKTITFTLEKGVKFHDGTDFNAEAVKWNLEQYMASPRIELNKVESIDIVDDYTIRLNLSEFDALLLPNLAAAAGLMISPTAYQTYGQEWCATHPLGTGPFKFVSWDRDVSIKFERFDDYWQKGKPYLDGVEWVIIADPMVATASFLAGEQHIATQIEPKDARDLEDSGEFTIAMSVRGGLHAICGDAGNPDSIFANIKVRQAVEHAIDKQAICDTIGYGYWTPVYQAATPASWAYNPDVVGYPYNPEKARQLLTEAGYPNGFQTTIFTMNTPAHIVSIMTAIQGYLSEVGIDAEMDIMDHGRFYGIFAGGGWQDGITVFPMGLSPDELGLINRIYTPESVLFGT</sequence>
<dbReference type="GO" id="GO:0042597">
    <property type="term" value="C:periplasmic space"/>
    <property type="evidence" value="ECO:0007669"/>
    <property type="project" value="UniProtKB-ARBA"/>
</dbReference>
<protein>
    <recommendedName>
        <fullName evidence="4">Solute-binding protein family 5 domain-containing protein</fullName>
    </recommendedName>
</protein>
<dbReference type="GO" id="GO:0043190">
    <property type="term" value="C:ATP-binding cassette (ABC) transporter complex"/>
    <property type="evidence" value="ECO:0007669"/>
    <property type="project" value="InterPro"/>
</dbReference>
<dbReference type="PROSITE" id="PS51257">
    <property type="entry name" value="PROKAR_LIPOPROTEIN"/>
    <property type="match status" value="1"/>
</dbReference>
<dbReference type="InterPro" id="IPR000914">
    <property type="entry name" value="SBP_5_dom"/>
</dbReference>
<keyword evidence="2" id="KW-0813">Transport</keyword>
<dbReference type="PANTHER" id="PTHR30290:SF9">
    <property type="entry name" value="OLIGOPEPTIDE-BINDING PROTEIN APPA"/>
    <property type="match status" value="1"/>
</dbReference>
<evidence type="ECO:0000256" key="2">
    <source>
        <dbReference type="ARBA" id="ARBA00022448"/>
    </source>
</evidence>
<proteinExistence type="inferred from homology"/>
<dbReference type="Gene3D" id="3.10.105.10">
    <property type="entry name" value="Dipeptide-binding Protein, Domain 3"/>
    <property type="match status" value="1"/>
</dbReference>
<dbReference type="PIRSF" id="PIRSF002741">
    <property type="entry name" value="MppA"/>
    <property type="match status" value="1"/>
</dbReference>
<dbReference type="SUPFAM" id="SSF53850">
    <property type="entry name" value="Periplasmic binding protein-like II"/>
    <property type="match status" value="1"/>
</dbReference>
<dbReference type="GO" id="GO:0015833">
    <property type="term" value="P:peptide transport"/>
    <property type="evidence" value="ECO:0007669"/>
    <property type="project" value="TreeGrafter"/>
</dbReference>
<feature type="domain" description="Solute-binding protein family 5" evidence="4">
    <location>
        <begin position="78"/>
        <end position="393"/>
    </location>
</feature>
<comment type="caution">
    <text evidence="5">The sequence shown here is derived from an EMBL/GenBank/DDBJ whole genome shotgun (WGS) entry which is preliminary data.</text>
</comment>
<gene>
    <name evidence="5" type="ORF">S01H1_06602</name>
</gene>
<evidence type="ECO:0000256" key="3">
    <source>
        <dbReference type="ARBA" id="ARBA00022729"/>
    </source>
</evidence>
<dbReference type="EMBL" id="BARS01003407">
    <property type="protein sequence ID" value="GAF82379.1"/>
    <property type="molecule type" value="Genomic_DNA"/>
</dbReference>
<dbReference type="InterPro" id="IPR030678">
    <property type="entry name" value="Peptide/Ni-bd"/>
</dbReference>